<gene>
    <name evidence="1" type="ORF">BpHYR1_033022</name>
</gene>
<name>A0A3M7QSX8_BRAPC</name>
<organism evidence="1 2">
    <name type="scientific">Brachionus plicatilis</name>
    <name type="common">Marine rotifer</name>
    <name type="synonym">Brachionus muelleri</name>
    <dbReference type="NCBI Taxonomy" id="10195"/>
    <lineage>
        <taxon>Eukaryota</taxon>
        <taxon>Metazoa</taxon>
        <taxon>Spiralia</taxon>
        <taxon>Gnathifera</taxon>
        <taxon>Rotifera</taxon>
        <taxon>Eurotatoria</taxon>
        <taxon>Monogononta</taxon>
        <taxon>Pseudotrocha</taxon>
        <taxon>Ploima</taxon>
        <taxon>Brachionidae</taxon>
        <taxon>Brachionus</taxon>
    </lineage>
</organism>
<evidence type="ECO:0000313" key="1">
    <source>
        <dbReference type="EMBL" id="RNA14496.1"/>
    </source>
</evidence>
<dbReference type="AlphaFoldDB" id="A0A3M7QSX8"/>
<reference evidence="1 2" key="1">
    <citation type="journal article" date="2018" name="Sci. Rep.">
        <title>Genomic signatures of local adaptation to the degree of environmental predictability in rotifers.</title>
        <authorList>
            <person name="Franch-Gras L."/>
            <person name="Hahn C."/>
            <person name="Garcia-Roger E.M."/>
            <person name="Carmona M.J."/>
            <person name="Serra M."/>
            <person name="Gomez A."/>
        </authorList>
    </citation>
    <scope>NUCLEOTIDE SEQUENCE [LARGE SCALE GENOMIC DNA]</scope>
    <source>
        <strain evidence="1">HYR1</strain>
    </source>
</reference>
<sequence length="84" mass="9297">MFNDRLFFCNHCAAVVQSSCYLDLGLKCFDDVAANSEETVEIANNGLVEQINNIEDISSSNRDDAVEVVSANNENIEPTKKIIK</sequence>
<comment type="caution">
    <text evidence="1">The sequence shown here is derived from an EMBL/GenBank/DDBJ whole genome shotgun (WGS) entry which is preliminary data.</text>
</comment>
<keyword evidence="2" id="KW-1185">Reference proteome</keyword>
<protein>
    <submittedName>
        <fullName evidence="1">Uncharacterized protein</fullName>
    </submittedName>
</protein>
<accession>A0A3M7QSX8</accession>
<evidence type="ECO:0000313" key="2">
    <source>
        <dbReference type="Proteomes" id="UP000276133"/>
    </source>
</evidence>
<dbReference type="Proteomes" id="UP000276133">
    <property type="component" value="Unassembled WGS sequence"/>
</dbReference>
<proteinExistence type="predicted"/>
<dbReference type="EMBL" id="REGN01005169">
    <property type="protein sequence ID" value="RNA14496.1"/>
    <property type="molecule type" value="Genomic_DNA"/>
</dbReference>